<gene>
    <name evidence="1" type="ORF">CLF_106315</name>
</gene>
<dbReference type="Proteomes" id="UP000008909">
    <property type="component" value="Unassembled WGS sequence"/>
</dbReference>
<organism evidence="1 2">
    <name type="scientific">Clonorchis sinensis</name>
    <name type="common">Chinese liver fluke</name>
    <dbReference type="NCBI Taxonomy" id="79923"/>
    <lineage>
        <taxon>Eukaryota</taxon>
        <taxon>Metazoa</taxon>
        <taxon>Spiralia</taxon>
        <taxon>Lophotrochozoa</taxon>
        <taxon>Platyhelminthes</taxon>
        <taxon>Trematoda</taxon>
        <taxon>Digenea</taxon>
        <taxon>Opisthorchiida</taxon>
        <taxon>Opisthorchiata</taxon>
        <taxon>Opisthorchiidae</taxon>
        <taxon>Clonorchis</taxon>
    </lineage>
</organism>
<dbReference type="AlphaFoldDB" id="G7YPW5"/>
<reference key="2">
    <citation type="submission" date="2011-10" db="EMBL/GenBank/DDBJ databases">
        <title>The genome and transcriptome sequence of Clonorchis sinensis provide insights into the carcinogenic liver fluke.</title>
        <authorList>
            <person name="Wang X."/>
            <person name="Huang Y."/>
            <person name="Chen W."/>
            <person name="Liu H."/>
            <person name="Guo L."/>
            <person name="Chen Y."/>
            <person name="Luo F."/>
            <person name="Zhou W."/>
            <person name="Sun J."/>
            <person name="Mao Q."/>
            <person name="Liang P."/>
            <person name="Zhou C."/>
            <person name="Tian Y."/>
            <person name="Men J."/>
            <person name="Lv X."/>
            <person name="Huang L."/>
            <person name="Zhou J."/>
            <person name="Hu Y."/>
            <person name="Li R."/>
            <person name="Zhang F."/>
            <person name="Lei H."/>
            <person name="Li X."/>
            <person name="Hu X."/>
            <person name="Liang C."/>
            <person name="Xu J."/>
            <person name="Wu Z."/>
            <person name="Yu X."/>
        </authorList>
    </citation>
    <scope>NUCLEOTIDE SEQUENCE</scope>
    <source>
        <strain>Henan</strain>
    </source>
</reference>
<sequence>MTWLNIKGPHHDKCDPEENFNTVFRPQLQGIRTCGIHEALRFVERRNGVDEAFKEISEMLYSCNKAYRLILWDMSAELNIQTEISNGANFIRLESNGSMEEDT</sequence>
<accession>G7YPW5</accession>
<proteinExistence type="predicted"/>
<protein>
    <submittedName>
        <fullName evidence="1">Uncharacterized protein</fullName>
    </submittedName>
</protein>
<keyword evidence="2" id="KW-1185">Reference proteome</keyword>
<dbReference type="EMBL" id="DF143948">
    <property type="protein sequence ID" value="GAA54996.1"/>
    <property type="molecule type" value="Genomic_DNA"/>
</dbReference>
<evidence type="ECO:0000313" key="2">
    <source>
        <dbReference type="Proteomes" id="UP000008909"/>
    </source>
</evidence>
<reference evidence="1" key="1">
    <citation type="journal article" date="2011" name="Genome Biol.">
        <title>The draft genome of the carcinogenic human liver fluke Clonorchis sinensis.</title>
        <authorList>
            <person name="Wang X."/>
            <person name="Chen W."/>
            <person name="Huang Y."/>
            <person name="Sun J."/>
            <person name="Men J."/>
            <person name="Liu H."/>
            <person name="Luo F."/>
            <person name="Guo L."/>
            <person name="Lv X."/>
            <person name="Deng C."/>
            <person name="Zhou C."/>
            <person name="Fan Y."/>
            <person name="Li X."/>
            <person name="Huang L."/>
            <person name="Hu Y."/>
            <person name="Liang C."/>
            <person name="Hu X."/>
            <person name="Xu J."/>
            <person name="Yu X."/>
        </authorList>
    </citation>
    <scope>NUCLEOTIDE SEQUENCE [LARGE SCALE GENOMIC DNA]</scope>
    <source>
        <strain evidence="1">Henan</strain>
    </source>
</reference>
<name>G7YPW5_CLOSI</name>
<evidence type="ECO:0000313" key="1">
    <source>
        <dbReference type="EMBL" id="GAA54996.1"/>
    </source>
</evidence>